<evidence type="ECO:0000313" key="4">
    <source>
        <dbReference type="Proteomes" id="UP000284547"/>
    </source>
</evidence>
<sequence>MNSTLVGQKAVLTGAGGVIGRWLARGLREAGADLCLTDTGPEALDGVLADLGALGLGSAGFTRPADLTDAAQVRGLADEVAARWGAPDIVVNNAGIYPSAFLLDTSDAEWDLMFDINLRAPFLLTRDLARLMVAAGKRGSIVNISSGGAKRARRTAVAYCTSKVALDRLSEGFALELAEYGIRVNTLYPGFAAGSGVTSLTDAHVASVSTANPMGRPTEAQDVIGPLVFLCSEEARFITGATLAVDGGGSAGVMTVFQDKKRAL</sequence>
<dbReference type="AlphaFoldDB" id="A0A411YWC5"/>
<name>A0A411YWC5_9RHOB</name>
<dbReference type="Gene3D" id="3.40.50.720">
    <property type="entry name" value="NAD(P)-binding Rossmann-like Domain"/>
    <property type="match status" value="1"/>
</dbReference>
<comment type="similarity">
    <text evidence="1">Belongs to the short-chain dehydrogenases/reductases (SDR) family.</text>
</comment>
<dbReference type="RefSeq" id="WP_118156143.1">
    <property type="nucleotide sequence ID" value="NZ_QWEY01000020.1"/>
</dbReference>
<gene>
    <name evidence="3" type="ORF">D1012_21335</name>
</gene>
<keyword evidence="2" id="KW-0560">Oxidoreductase</keyword>
<dbReference type="OrthoDB" id="9780084at2"/>
<evidence type="ECO:0000313" key="3">
    <source>
        <dbReference type="EMBL" id="RGP35191.1"/>
    </source>
</evidence>
<evidence type="ECO:0000256" key="1">
    <source>
        <dbReference type="ARBA" id="ARBA00006484"/>
    </source>
</evidence>
<dbReference type="PANTHER" id="PTHR43639:SF1">
    <property type="entry name" value="SHORT-CHAIN DEHYDROGENASE_REDUCTASE FAMILY PROTEIN"/>
    <property type="match status" value="1"/>
</dbReference>
<dbReference type="InterPro" id="IPR020904">
    <property type="entry name" value="Sc_DH/Rdtase_CS"/>
</dbReference>
<dbReference type="GO" id="GO:0016491">
    <property type="term" value="F:oxidoreductase activity"/>
    <property type="evidence" value="ECO:0007669"/>
    <property type="project" value="UniProtKB-KW"/>
</dbReference>
<dbReference type="EMBL" id="QWEY01000020">
    <property type="protein sequence ID" value="RGP35191.1"/>
    <property type="molecule type" value="Genomic_DNA"/>
</dbReference>
<dbReference type="CDD" id="cd05233">
    <property type="entry name" value="SDR_c"/>
    <property type="match status" value="1"/>
</dbReference>
<dbReference type="InterPro" id="IPR002347">
    <property type="entry name" value="SDR_fam"/>
</dbReference>
<dbReference type="Proteomes" id="UP000284547">
    <property type="component" value="Unassembled WGS sequence"/>
</dbReference>
<dbReference type="FunFam" id="3.40.50.720:FF:000084">
    <property type="entry name" value="Short-chain dehydrogenase reductase"/>
    <property type="match status" value="1"/>
</dbReference>
<organism evidence="3 4">
    <name type="scientific">Pseudotabrizicola alkalilacus</name>
    <dbReference type="NCBI Taxonomy" id="2305252"/>
    <lineage>
        <taxon>Bacteria</taxon>
        <taxon>Pseudomonadati</taxon>
        <taxon>Pseudomonadota</taxon>
        <taxon>Alphaproteobacteria</taxon>
        <taxon>Rhodobacterales</taxon>
        <taxon>Paracoccaceae</taxon>
        <taxon>Pseudotabrizicola</taxon>
    </lineage>
</organism>
<dbReference type="PRINTS" id="PR00080">
    <property type="entry name" value="SDRFAMILY"/>
</dbReference>
<dbReference type="PRINTS" id="PR00081">
    <property type="entry name" value="GDHRDH"/>
</dbReference>
<dbReference type="PROSITE" id="PS00061">
    <property type="entry name" value="ADH_SHORT"/>
    <property type="match status" value="1"/>
</dbReference>
<keyword evidence="4" id="KW-1185">Reference proteome</keyword>
<dbReference type="PANTHER" id="PTHR43639">
    <property type="entry name" value="OXIDOREDUCTASE, SHORT-CHAIN DEHYDROGENASE/REDUCTASE FAMILY (AFU_ORTHOLOGUE AFUA_5G02870)"/>
    <property type="match status" value="1"/>
</dbReference>
<dbReference type="SUPFAM" id="SSF51735">
    <property type="entry name" value="NAD(P)-binding Rossmann-fold domains"/>
    <property type="match status" value="1"/>
</dbReference>
<dbReference type="Pfam" id="PF13561">
    <property type="entry name" value="adh_short_C2"/>
    <property type="match status" value="1"/>
</dbReference>
<accession>A0A411YWC5</accession>
<dbReference type="InterPro" id="IPR036291">
    <property type="entry name" value="NAD(P)-bd_dom_sf"/>
</dbReference>
<proteinExistence type="inferred from homology"/>
<evidence type="ECO:0000256" key="2">
    <source>
        <dbReference type="ARBA" id="ARBA00023002"/>
    </source>
</evidence>
<comment type="caution">
    <text evidence="3">The sequence shown here is derived from an EMBL/GenBank/DDBJ whole genome shotgun (WGS) entry which is preliminary data.</text>
</comment>
<reference evidence="3 4" key="1">
    <citation type="submission" date="2018-08" db="EMBL/GenBank/DDBJ databases">
        <title>Flavobacterium tibetense sp. nov., isolated from a wetland YonghuCo on Tibetan Plateau.</title>
        <authorList>
            <person name="Phurbu D."/>
            <person name="Lu H."/>
            <person name="Xing P."/>
        </authorList>
    </citation>
    <scope>NUCLEOTIDE SEQUENCE [LARGE SCALE GENOMIC DNA]</scope>
    <source>
        <strain evidence="3 4">DJC</strain>
    </source>
</reference>
<protein>
    <submittedName>
        <fullName evidence="3">SDR family oxidoreductase</fullName>
    </submittedName>
</protein>